<dbReference type="InterPro" id="IPR012340">
    <property type="entry name" value="NA-bd_OB-fold"/>
</dbReference>
<dbReference type="PANTHER" id="PTHR46565:SF20">
    <property type="entry name" value="COLD SHOCK DOMAIN-CONTAINING PROTEIN 4"/>
    <property type="match status" value="1"/>
</dbReference>
<accession>A0A6C0BS05</accession>
<proteinExistence type="predicted"/>
<dbReference type="AlphaFoldDB" id="A0A6C0BS05"/>
<feature type="compositionally biased region" description="Acidic residues" evidence="1">
    <location>
        <begin position="105"/>
        <end position="118"/>
    </location>
</feature>
<dbReference type="SMART" id="SM00357">
    <property type="entry name" value="CSP"/>
    <property type="match status" value="1"/>
</dbReference>
<dbReference type="PRINTS" id="PR00050">
    <property type="entry name" value="COLDSHOCK"/>
</dbReference>
<evidence type="ECO:0000259" key="2">
    <source>
        <dbReference type="PROSITE" id="PS51857"/>
    </source>
</evidence>
<protein>
    <recommendedName>
        <fullName evidence="2">CSD domain-containing protein</fullName>
    </recommendedName>
</protein>
<feature type="region of interest" description="Disordered" evidence="1">
    <location>
        <begin position="97"/>
        <end position="124"/>
    </location>
</feature>
<dbReference type="GO" id="GO:0003676">
    <property type="term" value="F:nucleic acid binding"/>
    <property type="evidence" value="ECO:0007669"/>
    <property type="project" value="InterPro"/>
</dbReference>
<reference evidence="3" key="1">
    <citation type="journal article" date="2020" name="Nature">
        <title>Giant virus diversity and host interactions through global metagenomics.</title>
        <authorList>
            <person name="Schulz F."/>
            <person name="Roux S."/>
            <person name="Paez-Espino D."/>
            <person name="Jungbluth S."/>
            <person name="Walsh D.A."/>
            <person name="Denef V.J."/>
            <person name="McMahon K.D."/>
            <person name="Konstantinidis K.T."/>
            <person name="Eloe-Fadrosh E.A."/>
            <person name="Kyrpides N.C."/>
            <person name="Woyke T."/>
        </authorList>
    </citation>
    <scope>NUCLEOTIDE SEQUENCE</scope>
    <source>
        <strain evidence="3">GVMAG-M-3300018428-35</strain>
    </source>
</reference>
<dbReference type="EMBL" id="MN739245">
    <property type="protein sequence ID" value="QHS95205.1"/>
    <property type="molecule type" value="Genomic_DNA"/>
</dbReference>
<dbReference type="Pfam" id="PF00313">
    <property type="entry name" value="CSD"/>
    <property type="match status" value="1"/>
</dbReference>
<dbReference type="InterPro" id="IPR002059">
    <property type="entry name" value="CSP_DNA-bd"/>
</dbReference>
<organism evidence="3">
    <name type="scientific">viral metagenome</name>
    <dbReference type="NCBI Taxonomy" id="1070528"/>
    <lineage>
        <taxon>unclassified sequences</taxon>
        <taxon>metagenomes</taxon>
        <taxon>organismal metagenomes</taxon>
    </lineage>
</organism>
<dbReference type="PROSITE" id="PS51857">
    <property type="entry name" value="CSD_2"/>
    <property type="match status" value="1"/>
</dbReference>
<name>A0A6C0BS05_9ZZZZ</name>
<dbReference type="SUPFAM" id="SSF50249">
    <property type="entry name" value="Nucleic acid-binding proteins"/>
    <property type="match status" value="1"/>
</dbReference>
<sequence>MSSDKIIGSVTWFDSKKGYGFVKVLTPDTDNTGNDIFLHFSNISVNDNEFKVVYPGEYVEFDITSGDDGRPCCLNLTGIYGGDLLTQNPNHRYKIFRKRQREVDPETAEDDTEVDAESSENKDC</sequence>
<evidence type="ECO:0000256" key="1">
    <source>
        <dbReference type="SAM" id="MobiDB-lite"/>
    </source>
</evidence>
<dbReference type="CDD" id="cd04458">
    <property type="entry name" value="CSP_CDS"/>
    <property type="match status" value="1"/>
</dbReference>
<evidence type="ECO:0000313" key="3">
    <source>
        <dbReference type="EMBL" id="QHS95205.1"/>
    </source>
</evidence>
<dbReference type="PANTHER" id="PTHR46565">
    <property type="entry name" value="COLD SHOCK DOMAIN PROTEIN 2"/>
    <property type="match status" value="1"/>
</dbReference>
<feature type="domain" description="CSD" evidence="2">
    <location>
        <begin position="5"/>
        <end position="78"/>
    </location>
</feature>
<dbReference type="Gene3D" id="2.40.50.140">
    <property type="entry name" value="Nucleic acid-binding proteins"/>
    <property type="match status" value="1"/>
</dbReference>
<dbReference type="InterPro" id="IPR011129">
    <property type="entry name" value="CSD"/>
</dbReference>